<protein>
    <submittedName>
        <fullName evidence="2">Uncharacterized protein</fullName>
    </submittedName>
</protein>
<reference evidence="4 5" key="1">
    <citation type="submission" date="2019-05" db="EMBL/GenBank/DDBJ databases">
        <title>Emergence of the Ug99 lineage of the wheat stem rust pathogen through somatic hybridization.</title>
        <authorList>
            <person name="Li F."/>
            <person name="Upadhyaya N.M."/>
            <person name="Sperschneider J."/>
            <person name="Matny O."/>
            <person name="Nguyen-Phuc H."/>
            <person name="Mago R."/>
            <person name="Raley C."/>
            <person name="Miller M.E."/>
            <person name="Silverstein K.A.T."/>
            <person name="Henningsen E."/>
            <person name="Hirsch C.D."/>
            <person name="Visser B."/>
            <person name="Pretorius Z.A."/>
            <person name="Steffenson B.J."/>
            <person name="Schwessinger B."/>
            <person name="Dodds P.N."/>
            <person name="Figueroa M."/>
        </authorList>
    </citation>
    <scope>NUCLEOTIDE SEQUENCE [LARGE SCALE GENOMIC DNA]</scope>
    <source>
        <strain evidence="2">21-0</strain>
        <strain evidence="3 5">Ug99</strain>
    </source>
</reference>
<comment type="caution">
    <text evidence="2">The sequence shown here is derived from an EMBL/GenBank/DDBJ whole genome shotgun (WGS) entry which is preliminary data.</text>
</comment>
<feature type="chain" id="PRO_5036137631" evidence="1">
    <location>
        <begin position="24"/>
        <end position="183"/>
    </location>
</feature>
<sequence>MDPPYGAYNRIWLFLADLNLVLGCLPAPTPYRPVARNSFVSPQNLHWSSLDFCSQLSRKHPTQRSQAWKKAHSTFGREQLGKAGTTSNSCPVHFLTHWSAHVYTCHKHRRPHRSSQKTGQSWSTNQHQSLTPCEQAVKYVVYPYKQDQRLLEDSQGERYTAEHLDHEELSALEILQSIQKTAK</sequence>
<accession>A0A5B0P0Y1</accession>
<dbReference type="Proteomes" id="UP000324748">
    <property type="component" value="Unassembled WGS sequence"/>
</dbReference>
<gene>
    <name evidence="2" type="ORF">PGT21_036716</name>
    <name evidence="3" type="ORF">PGTUg99_029509</name>
</gene>
<proteinExistence type="predicted"/>
<evidence type="ECO:0000256" key="1">
    <source>
        <dbReference type="SAM" id="SignalP"/>
    </source>
</evidence>
<dbReference type="EMBL" id="VDEP01000238">
    <property type="protein sequence ID" value="KAA1121495.1"/>
    <property type="molecule type" value="Genomic_DNA"/>
</dbReference>
<evidence type="ECO:0000313" key="4">
    <source>
        <dbReference type="Proteomes" id="UP000324748"/>
    </source>
</evidence>
<evidence type="ECO:0000313" key="3">
    <source>
        <dbReference type="EMBL" id="KAA1121495.1"/>
    </source>
</evidence>
<feature type="signal peptide" evidence="1">
    <location>
        <begin position="1"/>
        <end position="23"/>
    </location>
</feature>
<evidence type="ECO:0000313" key="2">
    <source>
        <dbReference type="EMBL" id="KAA1095227.1"/>
    </source>
</evidence>
<keyword evidence="1" id="KW-0732">Signal</keyword>
<name>A0A5B0P0Y1_PUCGR</name>
<dbReference type="AlphaFoldDB" id="A0A5B0P0Y1"/>
<dbReference type="OrthoDB" id="2507774at2759"/>
<evidence type="ECO:0000313" key="5">
    <source>
        <dbReference type="Proteomes" id="UP000325313"/>
    </source>
</evidence>
<dbReference type="Proteomes" id="UP000325313">
    <property type="component" value="Unassembled WGS sequence"/>
</dbReference>
<organism evidence="2 4">
    <name type="scientific">Puccinia graminis f. sp. tritici</name>
    <dbReference type="NCBI Taxonomy" id="56615"/>
    <lineage>
        <taxon>Eukaryota</taxon>
        <taxon>Fungi</taxon>
        <taxon>Dikarya</taxon>
        <taxon>Basidiomycota</taxon>
        <taxon>Pucciniomycotina</taxon>
        <taxon>Pucciniomycetes</taxon>
        <taxon>Pucciniales</taxon>
        <taxon>Pucciniaceae</taxon>
        <taxon>Puccinia</taxon>
    </lineage>
</organism>
<dbReference type="EMBL" id="VSWC01000079">
    <property type="protein sequence ID" value="KAA1095227.1"/>
    <property type="molecule type" value="Genomic_DNA"/>
</dbReference>
<keyword evidence="4" id="KW-1185">Reference proteome</keyword>